<sequence>MEGSLPLVKPGASLKLESPMKVRPQTAASKIGSLQSLDGEKKRMMRTNQTFSQQQISKLEGALNKLKHAFDMEHADNLRLRKELQDHEIEHLAQMRSVGGIYAGDRRDKAVQKQIQDQADKIEQIMATNSLLLAESRRLKDERDSAKSELNNLKGILKRSDQELATMKRELASVKRQYDQVVVDKEVCAGEAKLQMQRFEKEKELWQSEVREMRQQLESVRRVNTLVSSATKKIGSRSSSAASSLGAPTTISKRTEEILSRIMGDSATDINTGLLNYVNELTVDHEKLSKAMEVSNETISRLKVQASGDRNGTRRLTRMLEDKLSASESLARSLAAKEQASEAHRRAAHASLDRIATTLRLFESDTEFKTERSTPNDSSIMLLLGLIEQYAAGVGFKSVDAAGSKDTMTASVLARVSGTLSRSAERDPEATPKRIMSLAEHRANVKDSLADLRR</sequence>
<gene>
    <name evidence="2" type="ORF">J8273_2708</name>
</gene>
<dbReference type="PANTHER" id="PTHR21694:SF18">
    <property type="entry name" value="COILED-COIL DOMAIN-CONTAINING PROTEIN 63"/>
    <property type="match status" value="1"/>
</dbReference>
<comment type="caution">
    <text evidence="2">The sequence shown here is derived from an EMBL/GenBank/DDBJ whole genome shotgun (WGS) entry which is preliminary data.</text>
</comment>
<keyword evidence="3" id="KW-1185">Reference proteome</keyword>
<proteinExistence type="predicted"/>
<dbReference type="PANTHER" id="PTHR21694">
    <property type="entry name" value="COILED-COIL DOMAIN-CONTAINING PROTEIN 63"/>
    <property type="match status" value="1"/>
</dbReference>
<dbReference type="Proteomes" id="UP000717585">
    <property type="component" value="Unassembled WGS sequence"/>
</dbReference>
<dbReference type="EMBL" id="JAHDYR010000008">
    <property type="protein sequence ID" value="KAG9395796.1"/>
    <property type="molecule type" value="Genomic_DNA"/>
</dbReference>
<dbReference type="InterPro" id="IPR051876">
    <property type="entry name" value="ODA-DC/CCD"/>
</dbReference>
<dbReference type="Gene3D" id="1.10.287.2610">
    <property type="match status" value="1"/>
</dbReference>
<accession>A0A8J6BZR4</accession>
<keyword evidence="1" id="KW-0175">Coiled coil</keyword>
<evidence type="ECO:0000313" key="2">
    <source>
        <dbReference type="EMBL" id="KAG9395796.1"/>
    </source>
</evidence>
<dbReference type="OrthoDB" id="10680538at2759"/>
<organism evidence="2 3">
    <name type="scientific">Carpediemonas membranifera</name>
    <dbReference type="NCBI Taxonomy" id="201153"/>
    <lineage>
        <taxon>Eukaryota</taxon>
        <taxon>Metamonada</taxon>
        <taxon>Carpediemonas-like organisms</taxon>
        <taxon>Carpediemonas</taxon>
    </lineage>
</organism>
<protein>
    <submittedName>
        <fullName evidence="2">Chromosome segregation protein</fullName>
    </submittedName>
</protein>
<feature type="coiled-coil region" evidence="1">
    <location>
        <begin position="129"/>
        <end position="223"/>
    </location>
</feature>
<reference evidence="2" key="1">
    <citation type="submission" date="2021-05" db="EMBL/GenBank/DDBJ databases">
        <title>A free-living protist that lacks canonical eukaryotic 1 DNA replication and segregation systems.</title>
        <authorList>
            <person name="Salas-Leiva D.E."/>
            <person name="Tromer E.C."/>
            <person name="Curtis B.A."/>
            <person name="Jerlstrom-Hultqvist J."/>
            <person name="Kolisko M."/>
            <person name="Yi Z."/>
            <person name="Salas-Leiva J.S."/>
            <person name="Gallot-Lavallee L."/>
            <person name="Kops G.J.P.L."/>
            <person name="Archibald J.M."/>
            <person name="Simpson A.G.B."/>
            <person name="Roger A.J."/>
        </authorList>
    </citation>
    <scope>NUCLEOTIDE SEQUENCE</scope>
    <source>
        <strain evidence="2">BICM</strain>
    </source>
</reference>
<evidence type="ECO:0000256" key="1">
    <source>
        <dbReference type="SAM" id="Coils"/>
    </source>
</evidence>
<dbReference type="AlphaFoldDB" id="A0A8J6BZR4"/>
<name>A0A8J6BZR4_9EUKA</name>
<evidence type="ECO:0000313" key="3">
    <source>
        <dbReference type="Proteomes" id="UP000717585"/>
    </source>
</evidence>